<dbReference type="Gene3D" id="2.60.40.10">
    <property type="entry name" value="Immunoglobulins"/>
    <property type="match status" value="1"/>
</dbReference>
<organism evidence="5 6">
    <name type="scientific">Microcystis novacekii Mn_MB_F_20050700_S1D</name>
    <dbReference type="NCBI Taxonomy" id="2486266"/>
    <lineage>
        <taxon>Bacteria</taxon>
        <taxon>Bacillati</taxon>
        <taxon>Cyanobacteriota</taxon>
        <taxon>Cyanophyceae</taxon>
        <taxon>Oscillatoriophycideae</taxon>
        <taxon>Chroococcales</taxon>
        <taxon>Microcystaceae</taxon>
        <taxon>Microcystis</taxon>
    </lineage>
</organism>
<dbReference type="EMBL" id="SFAV01000273">
    <property type="protein sequence ID" value="TRU83692.1"/>
    <property type="molecule type" value="Genomic_DNA"/>
</dbReference>
<dbReference type="InterPro" id="IPR018511">
    <property type="entry name" value="Hemolysin-typ_Ca-bd_CS"/>
</dbReference>
<evidence type="ECO:0000313" key="5">
    <source>
        <dbReference type="EMBL" id="TRU83692.1"/>
    </source>
</evidence>
<dbReference type="InterPro" id="IPR015919">
    <property type="entry name" value="Cadherin-like_sf"/>
</dbReference>
<dbReference type="PANTHER" id="PTHR38340">
    <property type="entry name" value="S-LAYER PROTEIN"/>
    <property type="match status" value="1"/>
</dbReference>
<dbReference type="SMART" id="SM00736">
    <property type="entry name" value="CADG"/>
    <property type="match status" value="1"/>
</dbReference>
<feature type="non-terminal residue" evidence="5">
    <location>
        <position position="1"/>
    </location>
</feature>
<dbReference type="Proteomes" id="UP000319191">
    <property type="component" value="Unassembled WGS sequence"/>
</dbReference>
<name>A0A552IJV9_9CHRO</name>
<dbReference type="InterPro" id="IPR013783">
    <property type="entry name" value="Ig-like_fold"/>
</dbReference>
<dbReference type="Gene3D" id="2.150.10.10">
    <property type="entry name" value="Serralysin-like metalloprotease, C-terminal"/>
    <property type="match status" value="2"/>
</dbReference>
<protein>
    <recommendedName>
        <fullName evidence="4">Dystroglycan-type cadherin-like domain-containing protein</fullName>
    </recommendedName>
</protein>
<evidence type="ECO:0000256" key="1">
    <source>
        <dbReference type="ARBA" id="ARBA00004613"/>
    </source>
</evidence>
<dbReference type="InterPro" id="IPR001343">
    <property type="entry name" value="Hemolysn_Ca-bd"/>
</dbReference>
<dbReference type="GO" id="GO:0005509">
    <property type="term" value="F:calcium ion binding"/>
    <property type="evidence" value="ECO:0007669"/>
    <property type="project" value="InterPro"/>
</dbReference>
<proteinExistence type="predicted"/>
<dbReference type="Pfam" id="PF00353">
    <property type="entry name" value="HemolysinCabind"/>
    <property type="match status" value="2"/>
</dbReference>
<dbReference type="PRINTS" id="PR00313">
    <property type="entry name" value="CABNDNGRPT"/>
</dbReference>
<dbReference type="GO" id="GO:0016020">
    <property type="term" value="C:membrane"/>
    <property type="evidence" value="ECO:0007669"/>
    <property type="project" value="InterPro"/>
</dbReference>
<comment type="subcellular location">
    <subcellularLocation>
        <location evidence="1">Secreted</location>
    </subcellularLocation>
</comment>
<gene>
    <name evidence="5" type="ORF">EWV54_19595</name>
</gene>
<comment type="caution">
    <text evidence="5">The sequence shown here is derived from an EMBL/GenBank/DDBJ whole genome shotgun (WGS) entry which is preliminary data.</text>
</comment>
<keyword evidence="2" id="KW-0964">Secreted</keyword>
<evidence type="ECO:0000313" key="6">
    <source>
        <dbReference type="Proteomes" id="UP000319191"/>
    </source>
</evidence>
<dbReference type="InterPro" id="IPR011049">
    <property type="entry name" value="Serralysin-like_metalloprot_C"/>
</dbReference>
<reference evidence="5 6" key="1">
    <citation type="submission" date="2019-01" db="EMBL/GenBank/DDBJ databases">
        <title>Coherence of Microcystis species and biogeography revealed through population genomics.</title>
        <authorList>
            <person name="Perez-Carrascal O.M."/>
            <person name="Terrat Y."/>
            <person name="Giani A."/>
            <person name="Fortin N."/>
            <person name="Tromas N."/>
            <person name="Shapiro B.J."/>
        </authorList>
    </citation>
    <scope>NUCLEOTIDE SEQUENCE [LARGE SCALE GENOMIC DNA]</scope>
    <source>
        <strain evidence="5">Mn_MB_F_20050700_S1D</strain>
    </source>
</reference>
<feature type="region of interest" description="Disordered" evidence="3">
    <location>
        <begin position="376"/>
        <end position="422"/>
    </location>
</feature>
<dbReference type="PANTHER" id="PTHR38340:SF1">
    <property type="entry name" value="S-LAYER PROTEIN"/>
    <property type="match status" value="1"/>
</dbReference>
<evidence type="ECO:0000256" key="3">
    <source>
        <dbReference type="SAM" id="MobiDB-lite"/>
    </source>
</evidence>
<dbReference type="PROSITE" id="PS00330">
    <property type="entry name" value="HEMOLYSIN_CALCIUM"/>
    <property type="match status" value="3"/>
</dbReference>
<dbReference type="GO" id="GO:0005576">
    <property type="term" value="C:extracellular region"/>
    <property type="evidence" value="ECO:0007669"/>
    <property type="project" value="UniProtKB-SubCell"/>
</dbReference>
<dbReference type="InterPro" id="IPR006644">
    <property type="entry name" value="Cadg"/>
</dbReference>
<sequence length="638" mass="66252">ENSVINLSNVFSDVDGDVIVKTVFVNDNPGLVTATIVDNQLTLDYQDNQSGIANITIRGTSNGKTVDDTFVVNVGAVDNPPTVLNPITDVNVNEDAENSVINLSNVFSDVDGDVIVKSVFTNDNPGLVTATIVDNQLTLDYQDNQSGIANITIRGTSNGKTVDDTFLVTVNPVDDAPTVLNPITDVNVNEDAENSVINLSNVFTDIDNDITLIVKSVFLNNNPGLVTATILDNQLILDYQDNKFGTANLTIRGTSNGKTVDNTFILTVNPVNDAPTLQQKIANQTATENQPFSFTIPPNTFNDVDGDTLTYTLAIATVLPSGITFDTATGTFSGTPSDTASGIYNLTVIASDSAGETADDSFSLNVLNAVNGSSNSETVNGTSGDDHINAGAGNDTVNGGEGNDILDGGTGNDRLAGGPGDDTYIVDNSRDVVIENAGEGKDTVKSSVNYTLTVNIEDLTLAGNDNTNGTGNNLDNLITGNSGNNLLKGLDGNDTLLGNAGNDTLIGGKGNDILTGGDGSDSFLFGSGAIFNSSDFGVDSISDFIKGSDKIILSKTSFNALVSTPGNSLQAAEFATINEAANELALVGSSNAKIVYNLATGNLFYNQNGATTGLGNGALFANFNGIPVLNENDILIQA</sequence>
<dbReference type="AlphaFoldDB" id="A0A552IJV9"/>
<dbReference type="Pfam" id="PF05345">
    <property type="entry name" value="He_PIG"/>
    <property type="match status" value="1"/>
</dbReference>
<dbReference type="SUPFAM" id="SSF49313">
    <property type="entry name" value="Cadherin-like"/>
    <property type="match status" value="1"/>
</dbReference>
<dbReference type="InterPro" id="IPR050557">
    <property type="entry name" value="RTX_toxin/Mannuronan_C5-epim"/>
</dbReference>
<evidence type="ECO:0000256" key="2">
    <source>
        <dbReference type="ARBA" id="ARBA00022525"/>
    </source>
</evidence>
<evidence type="ECO:0000259" key="4">
    <source>
        <dbReference type="SMART" id="SM00736"/>
    </source>
</evidence>
<feature type="domain" description="Dystroglycan-type cadherin-like" evidence="4">
    <location>
        <begin position="276"/>
        <end position="373"/>
    </location>
</feature>
<accession>A0A552IJV9</accession>
<dbReference type="SUPFAM" id="SSF51120">
    <property type="entry name" value="beta-Roll"/>
    <property type="match status" value="2"/>
</dbReference>